<sequence length="109" mass="12517">MNNSIVKEGKTTAIIGYLTIAGALIAYSMNMESKNEFARFHIRQAFGIHLLYISIAIILGFFENIYAYYGFWVFSLVLWVYGFSGALQGRKTIVPLVGELFQKWFKFIQ</sequence>
<reference evidence="2 3" key="2">
    <citation type="journal article" date="2016" name="Genome Announc.">
        <title>Draft Genome Sequence of Zhouia amylolytica AD3, Isolated from Tidal Flat Sediment.</title>
        <authorList>
            <person name="Jia B."/>
            <person name="Jin H.M."/>
            <person name="Lee H.J."/>
            <person name="Jeon C.O."/>
        </authorList>
    </citation>
    <scope>NUCLEOTIDE SEQUENCE [LARGE SCALE GENOMIC DNA]</scope>
    <source>
        <strain evidence="2 3">AD3</strain>
    </source>
</reference>
<evidence type="ECO:0000256" key="1">
    <source>
        <dbReference type="SAM" id="Phobius"/>
    </source>
</evidence>
<feature type="transmembrane region" description="Helical" evidence="1">
    <location>
        <begin position="12"/>
        <end position="30"/>
    </location>
</feature>
<evidence type="ECO:0000313" key="3">
    <source>
        <dbReference type="Proteomes" id="UP000018850"/>
    </source>
</evidence>
<gene>
    <name evidence="2" type="ORF">P278_11150</name>
</gene>
<proteinExistence type="predicted"/>
<dbReference type="eggNOG" id="COG4818">
    <property type="taxonomic scope" value="Bacteria"/>
</dbReference>
<dbReference type="AlphaFoldDB" id="W2UN19"/>
<protein>
    <recommendedName>
        <fullName evidence="4">DUF4870 domain-containing protein</fullName>
    </recommendedName>
</protein>
<organism evidence="2 3">
    <name type="scientific">Zhouia amylolytica AD3</name>
    <dbReference type="NCBI Taxonomy" id="1286632"/>
    <lineage>
        <taxon>Bacteria</taxon>
        <taxon>Pseudomonadati</taxon>
        <taxon>Bacteroidota</taxon>
        <taxon>Flavobacteriia</taxon>
        <taxon>Flavobacteriales</taxon>
        <taxon>Flavobacteriaceae</taxon>
        <taxon>Zhouia</taxon>
    </lineage>
</organism>
<accession>W2UN19</accession>
<keyword evidence="3" id="KW-1185">Reference proteome</keyword>
<evidence type="ECO:0000313" key="2">
    <source>
        <dbReference type="EMBL" id="ETN95393.1"/>
    </source>
</evidence>
<keyword evidence="1" id="KW-0812">Transmembrane</keyword>
<reference evidence="3" key="1">
    <citation type="submission" date="2013-11" db="EMBL/GenBank/DDBJ databases">
        <title>Draft genome sequence from a member of Zhouia, isolated tidal flat.</title>
        <authorList>
            <person name="Jin H."/>
            <person name="Jeon C.O."/>
        </authorList>
    </citation>
    <scope>NUCLEOTIDE SEQUENCE [LARGE SCALE GENOMIC DNA]</scope>
    <source>
        <strain evidence="3">AD3</strain>
    </source>
</reference>
<keyword evidence="1" id="KW-0472">Membrane</keyword>
<comment type="caution">
    <text evidence="2">The sequence shown here is derived from an EMBL/GenBank/DDBJ whole genome shotgun (WGS) entry which is preliminary data.</text>
</comment>
<keyword evidence="1" id="KW-1133">Transmembrane helix</keyword>
<evidence type="ECO:0008006" key="4">
    <source>
        <dbReference type="Google" id="ProtNLM"/>
    </source>
</evidence>
<dbReference type="STRING" id="376730.SAMN04487906_2490"/>
<feature type="transmembrane region" description="Helical" evidence="1">
    <location>
        <begin position="42"/>
        <end position="62"/>
    </location>
</feature>
<dbReference type="EMBL" id="AYXY01000019">
    <property type="protein sequence ID" value="ETN95393.1"/>
    <property type="molecule type" value="Genomic_DNA"/>
</dbReference>
<feature type="transmembrane region" description="Helical" evidence="1">
    <location>
        <begin position="68"/>
        <end position="87"/>
    </location>
</feature>
<dbReference type="Proteomes" id="UP000018850">
    <property type="component" value="Unassembled WGS sequence"/>
</dbReference>
<dbReference type="PATRIC" id="fig|1286632.3.peg.1109"/>
<dbReference type="RefSeq" id="WP_038263530.1">
    <property type="nucleotide sequence ID" value="NZ_AYXY01000019.1"/>
</dbReference>
<name>W2UN19_9FLAO</name>